<evidence type="ECO:0000256" key="2">
    <source>
        <dbReference type="ARBA" id="ARBA00004174"/>
    </source>
</evidence>
<evidence type="ECO:0000256" key="11">
    <source>
        <dbReference type="ARBA" id="ARBA00023033"/>
    </source>
</evidence>
<dbReference type="FunFam" id="1.10.630.10:FF:000042">
    <property type="entry name" value="Cytochrome P450"/>
    <property type="match status" value="1"/>
</dbReference>
<keyword evidence="9" id="KW-0560">Oxidoreductase</keyword>
<dbReference type="PROSITE" id="PS00086">
    <property type="entry name" value="CYTOCHROME_P450"/>
    <property type="match status" value="1"/>
</dbReference>
<dbReference type="CDD" id="cd11056">
    <property type="entry name" value="CYP6-like"/>
    <property type="match status" value="1"/>
</dbReference>
<dbReference type="InterPro" id="IPR020904">
    <property type="entry name" value="Sc_DH/Rdtase_CS"/>
</dbReference>
<keyword evidence="14" id="KW-1185">Reference proteome</keyword>
<reference evidence="13 14" key="2">
    <citation type="journal article" date="2010" name="Nucleic Acids Res.">
        <title>BeetleBase in 2010: revisions to provide comprehensive genomic information for Tribolium castaneum.</title>
        <authorList>
            <person name="Kim H.S."/>
            <person name="Murphy T."/>
            <person name="Xia J."/>
            <person name="Caragea D."/>
            <person name="Park Y."/>
            <person name="Beeman R.W."/>
            <person name="Lorenzen M.D."/>
            <person name="Butcher S."/>
            <person name="Manak J.R."/>
            <person name="Brown S.J."/>
        </authorList>
    </citation>
    <scope>GENOME REANNOTATION</scope>
    <source>
        <strain evidence="13 14">Georgia GA2</strain>
    </source>
</reference>
<comment type="cofactor">
    <cofactor evidence="1">
        <name>heme</name>
        <dbReference type="ChEBI" id="CHEBI:30413"/>
    </cofactor>
</comment>
<proteinExistence type="inferred from homology"/>
<dbReference type="Pfam" id="PF00106">
    <property type="entry name" value="adh_short"/>
    <property type="match status" value="1"/>
</dbReference>
<reference evidence="13 14" key="1">
    <citation type="journal article" date="2008" name="Nature">
        <title>The genome of the model beetle and pest Tribolium castaneum.</title>
        <authorList>
            <consortium name="Tribolium Genome Sequencing Consortium"/>
            <person name="Richards S."/>
            <person name="Gibbs R.A."/>
            <person name="Weinstock G.M."/>
            <person name="Brown S.J."/>
            <person name="Denell R."/>
            <person name="Beeman R.W."/>
            <person name="Gibbs R."/>
            <person name="Beeman R.W."/>
            <person name="Brown S.J."/>
            <person name="Bucher G."/>
            <person name="Friedrich M."/>
            <person name="Grimmelikhuijzen C.J."/>
            <person name="Klingler M."/>
            <person name="Lorenzen M."/>
            <person name="Richards S."/>
            <person name="Roth S."/>
            <person name="Schroder R."/>
            <person name="Tautz D."/>
            <person name="Zdobnov E.M."/>
            <person name="Muzny D."/>
            <person name="Gibbs R.A."/>
            <person name="Weinstock G.M."/>
            <person name="Attaway T."/>
            <person name="Bell S."/>
            <person name="Buhay C.J."/>
            <person name="Chandrabose M.N."/>
            <person name="Chavez D."/>
            <person name="Clerk-Blankenburg K.P."/>
            <person name="Cree A."/>
            <person name="Dao M."/>
            <person name="Davis C."/>
            <person name="Chacko J."/>
            <person name="Dinh H."/>
            <person name="Dugan-Rocha S."/>
            <person name="Fowler G."/>
            <person name="Garner T.T."/>
            <person name="Garnes J."/>
            <person name="Gnirke A."/>
            <person name="Hawes A."/>
            <person name="Hernandez J."/>
            <person name="Hines S."/>
            <person name="Holder M."/>
            <person name="Hume J."/>
            <person name="Jhangiani S.N."/>
            <person name="Joshi V."/>
            <person name="Khan Z.M."/>
            <person name="Jackson L."/>
            <person name="Kovar C."/>
            <person name="Kowis A."/>
            <person name="Lee S."/>
            <person name="Lewis L.R."/>
            <person name="Margolis J."/>
            <person name="Morgan M."/>
            <person name="Nazareth L.V."/>
            <person name="Nguyen N."/>
            <person name="Okwuonu G."/>
            <person name="Parker D."/>
            <person name="Richards S."/>
            <person name="Ruiz S.J."/>
            <person name="Santibanez J."/>
            <person name="Savard J."/>
            <person name="Scherer S.E."/>
            <person name="Schneider B."/>
            <person name="Sodergren E."/>
            <person name="Tautz D."/>
            <person name="Vattahil S."/>
            <person name="Villasana D."/>
            <person name="White C.S."/>
            <person name="Wright R."/>
            <person name="Park Y."/>
            <person name="Beeman R.W."/>
            <person name="Lord J."/>
            <person name="Oppert B."/>
            <person name="Lorenzen M."/>
            <person name="Brown S."/>
            <person name="Wang L."/>
            <person name="Savard J."/>
            <person name="Tautz D."/>
            <person name="Richards S."/>
            <person name="Weinstock G."/>
            <person name="Gibbs R.A."/>
            <person name="Liu Y."/>
            <person name="Worley K."/>
            <person name="Weinstock G."/>
            <person name="Elsik C.G."/>
            <person name="Reese J.T."/>
            <person name="Elhaik E."/>
            <person name="Landan G."/>
            <person name="Graur D."/>
            <person name="Arensburger P."/>
            <person name="Atkinson P."/>
            <person name="Beeman R.W."/>
            <person name="Beidler J."/>
            <person name="Brown S.J."/>
            <person name="Demuth J.P."/>
            <person name="Drury D.W."/>
            <person name="Du Y.Z."/>
            <person name="Fujiwara H."/>
            <person name="Lorenzen M."/>
            <person name="Maselli V."/>
            <person name="Osanai M."/>
            <person name="Park Y."/>
            <person name="Robertson H.M."/>
            <person name="Tu Z."/>
            <person name="Wang J.J."/>
            <person name="Wang S."/>
            <person name="Richards S."/>
            <person name="Song H."/>
            <person name="Zhang L."/>
            <person name="Sodergren E."/>
            <person name="Werner D."/>
            <person name="Stanke M."/>
            <person name="Morgenstern B."/>
            <person name="Solovyev V."/>
            <person name="Kosarev P."/>
            <person name="Brown G."/>
            <person name="Chen H.C."/>
            <person name="Ermolaeva O."/>
            <person name="Hlavina W."/>
            <person name="Kapustin Y."/>
            <person name="Kiryutin B."/>
            <person name="Kitts P."/>
            <person name="Maglott D."/>
            <person name="Pruitt K."/>
            <person name="Sapojnikov V."/>
            <person name="Souvorov A."/>
            <person name="Mackey A.J."/>
            <person name="Waterhouse R.M."/>
            <person name="Wyder S."/>
            <person name="Zdobnov E.M."/>
            <person name="Zdobnov E.M."/>
            <person name="Wyder S."/>
            <person name="Kriventseva E.V."/>
            <person name="Kadowaki T."/>
            <person name="Bork P."/>
            <person name="Aranda M."/>
            <person name="Bao R."/>
            <person name="Beermann A."/>
            <person name="Berns N."/>
            <person name="Bolognesi R."/>
            <person name="Bonneton F."/>
            <person name="Bopp D."/>
            <person name="Brown S.J."/>
            <person name="Bucher G."/>
            <person name="Butts T."/>
            <person name="Chaumot A."/>
            <person name="Denell R.E."/>
            <person name="Ferrier D.E."/>
            <person name="Friedrich M."/>
            <person name="Gordon C.M."/>
            <person name="Jindra M."/>
            <person name="Klingler M."/>
            <person name="Lan Q."/>
            <person name="Lattorff H.M."/>
            <person name="Laudet V."/>
            <person name="von Levetsow C."/>
            <person name="Liu Z."/>
            <person name="Lutz R."/>
            <person name="Lynch J.A."/>
            <person name="da Fonseca R.N."/>
            <person name="Posnien N."/>
            <person name="Reuter R."/>
            <person name="Roth S."/>
            <person name="Savard J."/>
            <person name="Schinko J.B."/>
            <person name="Schmitt C."/>
            <person name="Schoppmeier M."/>
            <person name="Schroder R."/>
            <person name="Shippy T.D."/>
            <person name="Simonnet F."/>
            <person name="Marques-Souza H."/>
            <person name="Tautz D."/>
            <person name="Tomoyasu Y."/>
            <person name="Trauner J."/>
            <person name="Van der Zee M."/>
            <person name="Vervoort M."/>
            <person name="Wittkopp N."/>
            <person name="Wimmer E.A."/>
            <person name="Yang X."/>
            <person name="Jones A.K."/>
            <person name="Sattelle D.B."/>
            <person name="Ebert P.R."/>
            <person name="Nelson D."/>
            <person name="Scott J.G."/>
            <person name="Beeman R.W."/>
            <person name="Muthukrishnan S."/>
            <person name="Kramer K.J."/>
            <person name="Arakane Y."/>
            <person name="Beeman R.W."/>
            <person name="Zhu Q."/>
            <person name="Hogenkamp D."/>
            <person name="Dixit R."/>
            <person name="Oppert B."/>
            <person name="Jiang H."/>
            <person name="Zou Z."/>
            <person name="Marshall J."/>
            <person name="Elpidina E."/>
            <person name="Vinokurov K."/>
            <person name="Oppert C."/>
            <person name="Zou Z."/>
            <person name="Evans J."/>
            <person name="Lu Z."/>
            <person name="Zhao P."/>
            <person name="Sumathipala N."/>
            <person name="Altincicek B."/>
            <person name="Vilcinskas A."/>
            <person name="Williams M."/>
            <person name="Hultmark D."/>
            <person name="Hetru C."/>
            <person name="Jiang H."/>
            <person name="Grimmelikhuijzen C.J."/>
            <person name="Hauser F."/>
            <person name="Cazzamali G."/>
            <person name="Williamson M."/>
            <person name="Park Y."/>
            <person name="Li B."/>
            <person name="Tanaka Y."/>
            <person name="Predel R."/>
            <person name="Neupert S."/>
            <person name="Schachtner J."/>
            <person name="Verleyen P."/>
            <person name="Raible F."/>
            <person name="Bork P."/>
            <person name="Friedrich M."/>
            <person name="Walden K.K."/>
            <person name="Robertson H.M."/>
            <person name="Angeli S."/>
            <person name="Foret S."/>
            <person name="Bucher G."/>
            <person name="Schuetz S."/>
            <person name="Maleszka R."/>
            <person name="Wimmer E.A."/>
            <person name="Beeman R.W."/>
            <person name="Lorenzen M."/>
            <person name="Tomoyasu Y."/>
            <person name="Miller S.C."/>
            <person name="Grossmann D."/>
            <person name="Bucher G."/>
        </authorList>
    </citation>
    <scope>NUCLEOTIDE SEQUENCE [LARGE SCALE GENOMIC DNA]</scope>
    <source>
        <strain evidence="13 14">Georgia GA2</strain>
    </source>
</reference>
<sequence>MLFSAIILILALNYFYYKWKFTYWQCKKIPTLAPKIPFGDLPNPLKQAEATGVHIKRLYDQIKGKGWKHAGLYFLARPVYMVVDLEYVKNILTKDFHHFVDRGFYFNEKDDPISAHVFAVGGQKWRNLRTKLTPTFTSGKMKMMFQTLLECEANLLKRFEKEHKSAIDIKDILGCFTTDIIGSCGFGLDFNTFEDENSPFRKYGKKVFASNLTRRLQIFFFTHFPSMARALKVRHFSKDVADFFTKVVKDTVEFRERNNYKRKDFMQLLIDLKNCNSGLTLNEITAQSLIFFLAGFETSSTTMTFALYELAKNEKIQERVRDEIFSILGEEKITYEALQKMKYLALVINETLRKYPPLSFLTRECVQDYKIPDQDVIIEKGTKVVISILGMHRDQEFYPDPETFDPGRFSEGNVVSRHQYAYIPFGEGPRICMGLRFGMMQTKVGLVSLLRKFKFTVNGRTKEPIKFDVRGFILAAEGDIWLNAQKLHSKMVLSMDRWVGKVAIVTGASSGIGAAIADALVSKGLIVAGLARRTDLIENRAKQLKNGKLYAVKADMTVEKDILDAFKWVSENLGPVHVLINNAGFAKEGLLTEGETEIWRKILEINVLGLCIATREAVKIMKTNGINGHVIHINSILGHSINMLKVNVYPATKFGVTALTETLRQELISLESKIKVTSISPGLVATEMTSLRKDLSEERKKLFGSRPLLNPEDIADGVVYALSTPEHVQVHELTIKPLGEPTA</sequence>
<keyword evidence="6" id="KW-0479">Metal-binding</keyword>
<evidence type="ECO:0000256" key="3">
    <source>
        <dbReference type="ARBA" id="ARBA00004406"/>
    </source>
</evidence>
<evidence type="ECO:0000256" key="12">
    <source>
        <dbReference type="ARBA" id="ARBA00023136"/>
    </source>
</evidence>
<dbReference type="PROSITE" id="PS00061">
    <property type="entry name" value="ADH_SHORT"/>
    <property type="match status" value="1"/>
</dbReference>
<organism evidence="13 14">
    <name type="scientific">Tribolium castaneum</name>
    <name type="common">Red flour beetle</name>
    <dbReference type="NCBI Taxonomy" id="7070"/>
    <lineage>
        <taxon>Eukaryota</taxon>
        <taxon>Metazoa</taxon>
        <taxon>Ecdysozoa</taxon>
        <taxon>Arthropoda</taxon>
        <taxon>Hexapoda</taxon>
        <taxon>Insecta</taxon>
        <taxon>Pterygota</taxon>
        <taxon>Neoptera</taxon>
        <taxon>Endopterygota</taxon>
        <taxon>Coleoptera</taxon>
        <taxon>Polyphaga</taxon>
        <taxon>Cucujiformia</taxon>
        <taxon>Tenebrionidae</taxon>
        <taxon>Tenebrionidae incertae sedis</taxon>
        <taxon>Tribolium</taxon>
    </lineage>
</organism>
<dbReference type="PANTHER" id="PTHR24292">
    <property type="entry name" value="CYTOCHROME P450"/>
    <property type="match status" value="1"/>
</dbReference>
<evidence type="ECO:0000313" key="14">
    <source>
        <dbReference type="Proteomes" id="UP000007266"/>
    </source>
</evidence>
<dbReference type="AlphaFoldDB" id="A0A139WGL7"/>
<evidence type="ECO:0000256" key="6">
    <source>
        <dbReference type="ARBA" id="ARBA00022723"/>
    </source>
</evidence>
<dbReference type="SUPFAM" id="SSF48264">
    <property type="entry name" value="Cytochrome P450"/>
    <property type="match status" value="1"/>
</dbReference>
<dbReference type="InterPro" id="IPR017972">
    <property type="entry name" value="Cyt_P450_CS"/>
</dbReference>
<comment type="subcellular location">
    <subcellularLocation>
        <location evidence="3">Endoplasmic reticulum membrane</location>
        <topology evidence="3">Peripheral membrane protein</topology>
    </subcellularLocation>
    <subcellularLocation>
        <location evidence="2">Microsome membrane</location>
        <topology evidence="2">Peripheral membrane protein</topology>
    </subcellularLocation>
</comment>
<dbReference type="InterPro" id="IPR002347">
    <property type="entry name" value="SDR_fam"/>
</dbReference>
<dbReference type="GO" id="GO:0004497">
    <property type="term" value="F:monooxygenase activity"/>
    <property type="evidence" value="ECO:0007669"/>
    <property type="project" value="UniProtKB-KW"/>
</dbReference>
<dbReference type="GO" id="GO:0016616">
    <property type="term" value="F:oxidoreductase activity, acting on the CH-OH group of donors, NAD or NADP as acceptor"/>
    <property type="evidence" value="ECO:0007669"/>
    <property type="project" value="UniProtKB-ARBA"/>
</dbReference>
<evidence type="ECO:0000256" key="5">
    <source>
        <dbReference type="ARBA" id="ARBA00022617"/>
    </source>
</evidence>
<keyword evidence="5" id="KW-0349">Heme</keyword>
<keyword evidence="7" id="KW-0256">Endoplasmic reticulum</keyword>
<protein>
    <submittedName>
        <fullName evidence="13">Cytochrome P450 6a2-like Protein</fullName>
    </submittedName>
</protein>
<evidence type="ECO:0000256" key="7">
    <source>
        <dbReference type="ARBA" id="ARBA00022824"/>
    </source>
</evidence>
<evidence type="ECO:0000256" key="1">
    <source>
        <dbReference type="ARBA" id="ARBA00001971"/>
    </source>
</evidence>
<name>A0A139WGL7_TRICA</name>
<dbReference type="PRINTS" id="PR00081">
    <property type="entry name" value="GDHRDH"/>
</dbReference>
<dbReference type="Gene3D" id="3.40.50.720">
    <property type="entry name" value="NAD(P)-binding Rossmann-like Domain"/>
    <property type="match status" value="1"/>
</dbReference>
<dbReference type="FunCoup" id="A0A139WGL7">
    <property type="interactions" value="249"/>
</dbReference>
<dbReference type="GO" id="GO:0005789">
    <property type="term" value="C:endoplasmic reticulum membrane"/>
    <property type="evidence" value="ECO:0007669"/>
    <property type="project" value="UniProtKB-SubCell"/>
</dbReference>
<dbReference type="eggNOG" id="KOG0158">
    <property type="taxonomic scope" value="Eukaryota"/>
</dbReference>
<dbReference type="InterPro" id="IPR050476">
    <property type="entry name" value="Insect_CytP450_Detox"/>
</dbReference>
<keyword evidence="11" id="KW-0503">Monooxygenase</keyword>
<dbReference type="PANTHER" id="PTHR24292:SF100">
    <property type="entry name" value="CYTOCHROME P450 6A16, ISOFORM B-RELATED"/>
    <property type="match status" value="1"/>
</dbReference>
<keyword evidence="8" id="KW-0492">Microsome</keyword>
<dbReference type="FunFam" id="3.40.50.720:FF:000047">
    <property type="entry name" value="NADP-dependent L-serine/L-allo-threonine dehydrogenase"/>
    <property type="match status" value="1"/>
</dbReference>
<dbReference type="PRINTS" id="PR00080">
    <property type="entry name" value="SDRFAMILY"/>
</dbReference>
<evidence type="ECO:0000313" key="13">
    <source>
        <dbReference type="EMBL" id="KYB27039.1"/>
    </source>
</evidence>
<dbReference type="Pfam" id="PF00067">
    <property type="entry name" value="p450"/>
    <property type="match status" value="1"/>
</dbReference>
<dbReference type="Gene3D" id="1.10.630.10">
    <property type="entry name" value="Cytochrome P450"/>
    <property type="match status" value="1"/>
</dbReference>
<dbReference type="InParanoid" id="A0A139WGL7"/>
<comment type="similarity">
    <text evidence="4">Belongs to the cytochrome P450 family.</text>
</comment>
<evidence type="ECO:0000256" key="8">
    <source>
        <dbReference type="ARBA" id="ARBA00022848"/>
    </source>
</evidence>
<dbReference type="EMBL" id="KQ971345">
    <property type="protein sequence ID" value="KYB27039.1"/>
    <property type="molecule type" value="Genomic_DNA"/>
</dbReference>
<dbReference type="Proteomes" id="UP000007266">
    <property type="component" value="Linkage group 6"/>
</dbReference>
<evidence type="ECO:0000256" key="10">
    <source>
        <dbReference type="ARBA" id="ARBA00023004"/>
    </source>
</evidence>
<dbReference type="InterPro" id="IPR001128">
    <property type="entry name" value="Cyt_P450"/>
</dbReference>
<evidence type="ECO:0000256" key="9">
    <source>
        <dbReference type="ARBA" id="ARBA00023002"/>
    </source>
</evidence>
<keyword evidence="10" id="KW-0408">Iron</keyword>
<evidence type="ECO:0000256" key="4">
    <source>
        <dbReference type="ARBA" id="ARBA00010617"/>
    </source>
</evidence>
<dbReference type="SUPFAM" id="SSF51735">
    <property type="entry name" value="NAD(P)-binding Rossmann-fold domains"/>
    <property type="match status" value="1"/>
</dbReference>
<dbReference type="InterPro" id="IPR036396">
    <property type="entry name" value="Cyt_P450_sf"/>
</dbReference>
<dbReference type="InterPro" id="IPR036291">
    <property type="entry name" value="NAD(P)-bd_dom_sf"/>
</dbReference>
<dbReference type="GO" id="GO:0016705">
    <property type="term" value="F:oxidoreductase activity, acting on paired donors, with incorporation or reduction of molecular oxygen"/>
    <property type="evidence" value="ECO:0007669"/>
    <property type="project" value="InterPro"/>
</dbReference>
<gene>
    <name evidence="13" type="primary">AUGUSTUS-3.0.2_33365</name>
    <name evidence="13" type="ORF">TcasGA2_TC033365</name>
</gene>
<dbReference type="GO" id="GO:0020037">
    <property type="term" value="F:heme binding"/>
    <property type="evidence" value="ECO:0007669"/>
    <property type="project" value="InterPro"/>
</dbReference>
<accession>A0A139WGL7</accession>
<dbReference type="STRING" id="7070.A0A139WGL7"/>
<dbReference type="GO" id="GO:0005506">
    <property type="term" value="F:iron ion binding"/>
    <property type="evidence" value="ECO:0007669"/>
    <property type="project" value="InterPro"/>
</dbReference>
<keyword evidence="12" id="KW-0472">Membrane</keyword>